<dbReference type="GO" id="GO:0046872">
    <property type="term" value="F:metal ion binding"/>
    <property type="evidence" value="ECO:0007669"/>
    <property type="project" value="UniProtKB-KW"/>
</dbReference>
<dbReference type="PANTHER" id="PTHR47990">
    <property type="entry name" value="2-OXOGLUTARATE (2OG) AND FE(II)-DEPENDENT OXYGENASE SUPERFAMILY PROTEIN-RELATED"/>
    <property type="match status" value="1"/>
</dbReference>
<dbReference type="Gene3D" id="2.60.120.330">
    <property type="entry name" value="B-lactam Antibiotic, Isopenicillin N Synthase, Chain"/>
    <property type="match status" value="1"/>
</dbReference>
<organism evidence="3">
    <name type="scientific">Coccolithus braarudii</name>
    <dbReference type="NCBI Taxonomy" id="221442"/>
    <lineage>
        <taxon>Eukaryota</taxon>
        <taxon>Haptista</taxon>
        <taxon>Haptophyta</taxon>
        <taxon>Prymnesiophyceae</taxon>
        <taxon>Coccolithales</taxon>
        <taxon>Coccolithaceae</taxon>
        <taxon>Coccolithus</taxon>
    </lineage>
</organism>
<gene>
    <name evidence="3" type="ORF">CPEL01642_LOCUS12797</name>
</gene>
<keyword evidence="1" id="KW-0408">Iron</keyword>
<keyword evidence="1" id="KW-0479">Metal-binding</keyword>
<dbReference type="Pfam" id="PF14226">
    <property type="entry name" value="DIOX_N"/>
    <property type="match status" value="1"/>
</dbReference>
<dbReference type="Pfam" id="PF03171">
    <property type="entry name" value="2OG-FeII_Oxy"/>
    <property type="match status" value="1"/>
</dbReference>
<proteinExistence type="inferred from homology"/>
<accession>A0A7S0LEK9</accession>
<dbReference type="SUPFAM" id="SSF51197">
    <property type="entry name" value="Clavaminate synthase-like"/>
    <property type="match status" value="1"/>
</dbReference>
<comment type="similarity">
    <text evidence="1">Belongs to the iron/ascorbate-dependent oxidoreductase family.</text>
</comment>
<evidence type="ECO:0000313" key="3">
    <source>
        <dbReference type="EMBL" id="CAD8609419.1"/>
    </source>
</evidence>
<dbReference type="InterPro" id="IPR044861">
    <property type="entry name" value="IPNS-like_FE2OG_OXY"/>
</dbReference>
<name>A0A7S0LEK9_9EUKA</name>
<dbReference type="InterPro" id="IPR026992">
    <property type="entry name" value="DIOX_N"/>
</dbReference>
<dbReference type="PROSITE" id="PS51471">
    <property type="entry name" value="FE2OG_OXY"/>
    <property type="match status" value="1"/>
</dbReference>
<dbReference type="GO" id="GO:0016491">
    <property type="term" value="F:oxidoreductase activity"/>
    <property type="evidence" value="ECO:0007669"/>
    <property type="project" value="UniProtKB-KW"/>
</dbReference>
<feature type="domain" description="Fe2OG dioxygenase" evidence="2">
    <location>
        <begin position="166"/>
        <end position="273"/>
    </location>
</feature>
<reference evidence="3" key="1">
    <citation type="submission" date="2021-01" db="EMBL/GenBank/DDBJ databases">
        <authorList>
            <person name="Corre E."/>
            <person name="Pelletier E."/>
            <person name="Niang G."/>
            <person name="Scheremetjew M."/>
            <person name="Finn R."/>
            <person name="Kale V."/>
            <person name="Holt S."/>
            <person name="Cochrane G."/>
            <person name="Meng A."/>
            <person name="Brown T."/>
            <person name="Cohen L."/>
        </authorList>
    </citation>
    <scope>NUCLEOTIDE SEQUENCE</scope>
    <source>
        <strain evidence="3">PLY182g</strain>
    </source>
</reference>
<dbReference type="InterPro" id="IPR027443">
    <property type="entry name" value="IPNS-like_sf"/>
</dbReference>
<keyword evidence="1" id="KW-0560">Oxidoreductase</keyword>
<evidence type="ECO:0000256" key="1">
    <source>
        <dbReference type="RuleBase" id="RU003682"/>
    </source>
</evidence>
<sequence length="344" mass="36831">MSTGVPLIHLRAPISEQRDAWKAAARLGAARLTGHRLDIAAALNASRVLFSLPHEVKAAAVSSGGAAGFQRGYIPLGGESGLKSNLELKEGFCYGHEWTHALPQANGLTGHNVWPDCMGTACELCRASLIRVYSDAVRVIGHAASALVQSLQLHIDSTALLSGGETISIMRLFHYFSELEHPQVAPGTPRTGSSPHTDWHVLTLIVQDTTGGLQVLDPHGRWLDVPADGAEVVLLLGDYLHLLSQGTLHSPIHRVLLPTAGSHRYSLTFFQYPNFDATVPSEIMTVTPPAAHNTAQVATAGAFNTLVDSSDAKARSRLSHTPFGELLLEKWRGVTANRVQGAHG</sequence>
<protein>
    <recommendedName>
        <fullName evidence="2">Fe2OG dioxygenase domain-containing protein</fullName>
    </recommendedName>
</protein>
<dbReference type="EMBL" id="HBEY01027034">
    <property type="protein sequence ID" value="CAD8609419.1"/>
    <property type="molecule type" value="Transcribed_RNA"/>
</dbReference>
<dbReference type="InterPro" id="IPR005123">
    <property type="entry name" value="Oxoglu/Fe-dep_dioxygenase_dom"/>
</dbReference>
<evidence type="ECO:0000259" key="2">
    <source>
        <dbReference type="PROSITE" id="PS51471"/>
    </source>
</evidence>
<dbReference type="InterPro" id="IPR050231">
    <property type="entry name" value="Iron_ascorbate_oxido_reductase"/>
</dbReference>
<dbReference type="AlphaFoldDB" id="A0A7S0LEK9"/>